<dbReference type="PANTHER" id="PTHR43095:SF5">
    <property type="entry name" value="XYLULOSE KINASE"/>
    <property type="match status" value="1"/>
</dbReference>
<reference evidence="6 7" key="1">
    <citation type="submission" date="2024-09" db="EMBL/GenBank/DDBJ databases">
        <authorList>
            <person name="Sun Q."/>
            <person name="Mori K."/>
        </authorList>
    </citation>
    <scope>NUCLEOTIDE SEQUENCE [LARGE SCALE GENOMIC DNA]</scope>
    <source>
        <strain evidence="6 7">TISTR 1856</strain>
    </source>
</reference>
<evidence type="ECO:0000256" key="3">
    <source>
        <dbReference type="ARBA" id="ARBA00022679"/>
    </source>
</evidence>
<feature type="domain" description="Carbohydrate kinase FGGY N-terminal" evidence="5">
    <location>
        <begin position="5"/>
        <end position="246"/>
    </location>
</feature>
<dbReference type="GO" id="GO:0016301">
    <property type="term" value="F:kinase activity"/>
    <property type="evidence" value="ECO:0007669"/>
    <property type="project" value="UniProtKB-KW"/>
</dbReference>
<name>A0ABV5LMM3_9ACTN</name>
<dbReference type="PANTHER" id="PTHR43095">
    <property type="entry name" value="SUGAR KINASE"/>
    <property type="match status" value="1"/>
</dbReference>
<dbReference type="Gene3D" id="3.30.420.40">
    <property type="match status" value="2"/>
</dbReference>
<organism evidence="6 7">
    <name type="scientific">Kineococcus gynurae</name>
    <dbReference type="NCBI Taxonomy" id="452979"/>
    <lineage>
        <taxon>Bacteria</taxon>
        <taxon>Bacillati</taxon>
        <taxon>Actinomycetota</taxon>
        <taxon>Actinomycetes</taxon>
        <taxon>Kineosporiales</taxon>
        <taxon>Kineosporiaceae</taxon>
        <taxon>Kineococcus</taxon>
    </lineage>
</organism>
<dbReference type="SUPFAM" id="SSF53067">
    <property type="entry name" value="Actin-like ATPase domain"/>
    <property type="match status" value="2"/>
</dbReference>
<dbReference type="InterPro" id="IPR018484">
    <property type="entry name" value="FGGY_N"/>
</dbReference>
<proteinExistence type="inferred from homology"/>
<dbReference type="Pfam" id="PF00370">
    <property type="entry name" value="FGGY_N"/>
    <property type="match status" value="1"/>
</dbReference>
<evidence type="ECO:0000259" key="5">
    <source>
        <dbReference type="Pfam" id="PF00370"/>
    </source>
</evidence>
<accession>A0ABV5LMM3</accession>
<dbReference type="InterPro" id="IPR043129">
    <property type="entry name" value="ATPase_NBD"/>
</dbReference>
<evidence type="ECO:0000313" key="6">
    <source>
        <dbReference type="EMBL" id="MFB9375345.1"/>
    </source>
</evidence>
<evidence type="ECO:0000256" key="2">
    <source>
        <dbReference type="ARBA" id="ARBA00022629"/>
    </source>
</evidence>
<dbReference type="EMBL" id="JBHMDM010000001">
    <property type="protein sequence ID" value="MFB9375345.1"/>
    <property type="molecule type" value="Genomic_DNA"/>
</dbReference>
<evidence type="ECO:0000256" key="4">
    <source>
        <dbReference type="ARBA" id="ARBA00022777"/>
    </source>
</evidence>
<keyword evidence="4 6" id="KW-0418">Kinase</keyword>
<keyword evidence="2" id="KW-0859">Xylose metabolism</keyword>
<comment type="similarity">
    <text evidence="1">Belongs to the FGGY kinase family.</text>
</comment>
<protein>
    <submittedName>
        <fullName evidence="6">FGGY family carbohydrate kinase</fullName>
    </submittedName>
</protein>
<dbReference type="RefSeq" id="WP_380136456.1">
    <property type="nucleotide sequence ID" value="NZ_JBHLUI010000006.1"/>
</dbReference>
<keyword evidence="3" id="KW-0808">Transferase</keyword>
<keyword evidence="7" id="KW-1185">Reference proteome</keyword>
<dbReference type="InterPro" id="IPR050406">
    <property type="entry name" value="FGGY_Carb_Kinase"/>
</dbReference>
<keyword evidence="2" id="KW-0119">Carbohydrate metabolism</keyword>
<sequence>MTRIVAGIDLGSTGVKILLADADDECRTLLVRQLPTPWRAAPQGRTELDADTLLATLTDLLTGAAADLAQDPALVGRPVLAVAISGMGETGILLDRDDRPAAPGIAWFDPRGEDRSTELAERFGEEFPARTGLPLGVQLPVVKLATLAAEGLDLADLRWTNLPDWVAFALGARLAVDSSLTSRTGMLDADTGAAWAAMATHLGVGPDFLPPVLDAGTDRGEATAEWLPAPFRGARVTVAGHDHLVSAVAGGAVADDRYHASLGTAEVLLRVLDEPLPPAARVRLAAFLINCVRHVVPGTHVLVAGVKTGLLQRRALQLAGISDRAGRDALDAAVMDLPVDGALEPGAVEVTGARNDDGVLAVRLPADGVGPAELFAAVLRHGNDELARLVEAMDAELPPARATVLTGGWAQMRSVQRARARVLPAPEVSGREEDTAHGAALFAARLLPA</sequence>
<evidence type="ECO:0000256" key="1">
    <source>
        <dbReference type="ARBA" id="ARBA00009156"/>
    </source>
</evidence>
<dbReference type="Proteomes" id="UP001589748">
    <property type="component" value="Unassembled WGS sequence"/>
</dbReference>
<gene>
    <name evidence="6" type="ORF">ACFFVI_00025</name>
</gene>
<evidence type="ECO:0000313" key="7">
    <source>
        <dbReference type="Proteomes" id="UP001589748"/>
    </source>
</evidence>
<comment type="caution">
    <text evidence="6">The sequence shown here is derived from an EMBL/GenBank/DDBJ whole genome shotgun (WGS) entry which is preliminary data.</text>
</comment>